<keyword evidence="2" id="KW-1185">Reference proteome</keyword>
<gene>
    <name evidence="1" type="ORF">KEG57_13605</name>
</gene>
<evidence type="ECO:0000313" key="2">
    <source>
        <dbReference type="Proteomes" id="UP001151081"/>
    </source>
</evidence>
<dbReference type="RefSeq" id="WP_272420212.1">
    <property type="nucleotide sequence ID" value="NZ_JAGTJJ010000005.1"/>
</dbReference>
<organism evidence="1 2">
    <name type="scientific">Polyangium jinanense</name>
    <dbReference type="NCBI Taxonomy" id="2829994"/>
    <lineage>
        <taxon>Bacteria</taxon>
        <taxon>Pseudomonadati</taxon>
        <taxon>Myxococcota</taxon>
        <taxon>Polyangia</taxon>
        <taxon>Polyangiales</taxon>
        <taxon>Polyangiaceae</taxon>
        <taxon>Polyangium</taxon>
    </lineage>
</organism>
<dbReference type="Proteomes" id="UP001151081">
    <property type="component" value="Unassembled WGS sequence"/>
</dbReference>
<dbReference type="InterPro" id="IPR008979">
    <property type="entry name" value="Galactose-bd-like_sf"/>
</dbReference>
<dbReference type="AlphaFoldDB" id="A0A9X3X3I9"/>
<comment type="caution">
    <text evidence="1">The sequence shown here is derived from an EMBL/GenBank/DDBJ whole genome shotgun (WGS) entry which is preliminary data.</text>
</comment>
<dbReference type="EMBL" id="JAGTJJ010000005">
    <property type="protein sequence ID" value="MDC3981543.1"/>
    <property type="molecule type" value="Genomic_DNA"/>
</dbReference>
<sequence length="248" mass="25974">MSSIRAGLAIVLVVLAAGGPAVGCIGPQGAVQPCPPCPCENSASGAGSSDATPAAARGDLPVPDPVVPTGPMIWDGGGISNLPTIEPPGSWFVYSDKTGGVKKPPSVEEFTSAIENGAIHTTGKGYTEWGGGIGTNLCGAQMLTPVDGTKYKGIRFKASGSTPMKFLVATVDTMPEFGRCKKCYDHFTVIITNLSAEMKTYELKWSDLKQLGWGDKAKLDTKALVGLNWTSKDAVTWDFTIDDVAFIE</sequence>
<name>A0A9X3X3I9_9BACT</name>
<dbReference type="SUPFAM" id="SSF49785">
    <property type="entry name" value="Galactose-binding domain-like"/>
    <property type="match status" value="1"/>
</dbReference>
<protein>
    <submittedName>
        <fullName evidence="1">Uncharacterized protein</fullName>
    </submittedName>
</protein>
<accession>A0A9X3X3I9</accession>
<reference evidence="1 2" key="1">
    <citation type="submission" date="2021-04" db="EMBL/GenBank/DDBJ databases">
        <title>Genome analysis of Polyangium sp.</title>
        <authorList>
            <person name="Li Y."/>
            <person name="Wang J."/>
        </authorList>
    </citation>
    <scope>NUCLEOTIDE SEQUENCE [LARGE SCALE GENOMIC DNA]</scope>
    <source>
        <strain evidence="1 2">SDU14</strain>
    </source>
</reference>
<proteinExistence type="predicted"/>
<evidence type="ECO:0000313" key="1">
    <source>
        <dbReference type="EMBL" id="MDC3981543.1"/>
    </source>
</evidence>